<feature type="domain" description="TonB-dependent receptor plug" evidence="6">
    <location>
        <begin position="170"/>
        <end position="287"/>
    </location>
</feature>
<evidence type="ECO:0000313" key="8">
    <source>
        <dbReference type="EMBL" id="KAA6347663.1"/>
    </source>
</evidence>
<dbReference type="InterPro" id="IPR037066">
    <property type="entry name" value="Plug_dom_sf"/>
</dbReference>
<organism evidence="8">
    <name type="scientific">termite gut metagenome</name>
    <dbReference type="NCBI Taxonomy" id="433724"/>
    <lineage>
        <taxon>unclassified sequences</taxon>
        <taxon>metagenomes</taxon>
        <taxon>organismal metagenomes</taxon>
    </lineage>
</organism>
<dbReference type="InterPro" id="IPR012910">
    <property type="entry name" value="Plug_dom"/>
</dbReference>
<dbReference type="InterPro" id="IPR008969">
    <property type="entry name" value="CarboxyPept-like_regulatory"/>
</dbReference>
<evidence type="ECO:0000259" key="6">
    <source>
        <dbReference type="Pfam" id="PF07715"/>
    </source>
</evidence>
<keyword evidence="4" id="KW-0472">Membrane</keyword>
<comment type="subcellular location">
    <subcellularLocation>
        <location evidence="1">Cell outer membrane</location>
        <topology evidence="1">Multi-pass membrane protein</topology>
    </subcellularLocation>
</comment>
<dbReference type="Gene3D" id="2.40.170.20">
    <property type="entry name" value="TonB-dependent receptor, beta-barrel domain"/>
    <property type="match status" value="1"/>
</dbReference>
<dbReference type="InterPro" id="IPR039426">
    <property type="entry name" value="TonB-dep_rcpt-like"/>
</dbReference>
<dbReference type="NCBIfam" id="TIGR04057">
    <property type="entry name" value="SusC_RagA_signa"/>
    <property type="match status" value="1"/>
</dbReference>
<dbReference type="GO" id="GO:0009279">
    <property type="term" value="C:cell outer membrane"/>
    <property type="evidence" value="ECO:0007669"/>
    <property type="project" value="UniProtKB-SubCell"/>
</dbReference>
<dbReference type="Pfam" id="PF13715">
    <property type="entry name" value="CarbopepD_reg_2"/>
    <property type="match status" value="1"/>
</dbReference>
<evidence type="ECO:0000313" key="7">
    <source>
        <dbReference type="EMBL" id="KAA6347660.1"/>
    </source>
</evidence>
<dbReference type="SUPFAM" id="SSF49464">
    <property type="entry name" value="Carboxypeptidase regulatory domain-like"/>
    <property type="match status" value="1"/>
</dbReference>
<protein>
    <submittedName>
        <fullName evidence="8">TonB-dependent receptor SusC</fullName>
    </submittedName>
</protein>
<dbReference type="EMBL" id="SNRY01000088">
    <property type="protein sequence ID" value="KAA6347660.1"/>
    <property type="molecule type" value="Genomic_DNA"/>
</dbReference>
<evidence type="ECO:0000256" key="1">
    <source>
        <dbReference type="ARBA" id="ARBA00004571"/>
    </source>
</evidence>
<evidence type="ECO:0000256" key="5">
    <source>
        <dbReference type="ARBA" id="ARBA00023237"/>
    </source>
</evidence>
<accession>A0A5J4SQK9</accession>
<dbReference type="EMBL" id="SNRY01000088">
    <property type="protein sequence ID" value="KAA6347663.1"/>
    <property type="molecule type" value="Genomic_DNA"/>
</dbReference>
<dbReference type="InterPro" id="IPR023997">
    <property type="entry name" value="TonB-dep_OMP_SusC/RagA_CS"/>
</dbReference>
<dbReference type="Gene3D" id="2.170.130.10">
    <property type="entry name" value="TonB-dependent receptor, plug domain"/>
    <property type="match status" value="1"/>
</dbReference>
<keyword evidence="5" id="KW-0998">Cell outer membrane</keyword>
<name>A0A5J4SQK9_9ZZZZ</name>
<dbReference type="Pfam" id="PF07715">
    <property type="entry name" value="Plug"/>
    <property type="match status" value="1"/>
</dbReference>
<dbReference type="AlphaFoldDB" id="A0A5J4SQK9"/>
<keyword evidence="8" id="KW-0675">Receptor</keyword>
<keyword evidence="3" id="KW-0812">Transmembrane</keyword>
<dbReference type="InterPro" id="IPR036942">
    <property type="entry name" value="Beta-barrel_TonB_sf"/>
</dbReference>
<sequence length="1063" mass="119344">MTFIRRFSMKDANIRLTLRVMKITILFFSLGISLCYANDNIYSISDKQGFISKSEETPEQLKLQQQQNPEQRFTITGVVTDIDGEALIGVTVKPKSRGVASITGLKGEFVVYVYTMPETLVFTYIGMKSKEVNLKQDKKDYKVVMESAENELGSVVVEAGIIQRNRMGFTGSYKTVDREELLSIGNMNVLQSLKTIDPAFVIKDNNQMGSDPNTMANISVRGGSTMNITAILDDTSVNPNEPLFILDGFETTLQVVNDIDINRIESITILKDAGSTAIYGSKGANGVIVIETLKPKQGSVMISYSGDFQFAAADLSVYNLMNAEEKLQYELLAGRYGDINDWINNERGIGDYNRHKTNVARGVDTYWLKIPIQTNVTQSHSLNISGGSNEFLYQVGVNFRDMEGVMKGSSRESFGGNMRLTYRKNNLNVSNNLSISITNGYTGSWGSFSGFAGANPYYERMNTDGTIPQDLDHYVSLIGAAFSDIVAPNPYYNAMLTSRNDTRNNSIVNNTSFDWHIRENLRWQASLSINTSTADAVTFKDPRHTDYKDLDYTLQGEYRANNSRNWGYNANTTLSYSHSLWNGHNLTAIGRGSLQSAFFSGDSYIATGFPKGVEGIPSYAYSYKENTRPGYSESVNRNVSFLAALNYNYRYRYLFDFNYTLDGSTVFGRNKKFQDFWSAGAGWNVNREPFAKDWEWMKELKIRGSYGINGNQNVSNLSTNVYSYYAGSDIFGAASYLSGFANPDLRWQVVKKASAGVDASIQNRLNVSFDVYKTDTDPLVVNIDQKPSSGISSYPINMGHISTKGLEFSVSYHIIRDMEKRIMLNVRLTGGSYRSTYGGFEQALANLTVKNGQNPNSLIQYRDGESPSALWAVRSLGIDPATGQEVFLTEDGVPTFWYNADDRVKIADRTPKIQGIFGVSFTYKKLIANVNLRYSLGGYNFNSALFNKVENITSNNVIYNQDKRALYDRWQEPGDITEFKGISLTRNTPISSRFIQRDNYLRGESAKISYDFSKDRWIQTLALKDLRVSISVNDLFTWSTMKQERGIDYPFQRAVSMGVSARF</sequence>
<dbReference type="PROSITE" id="PS52016">
    <property type="entry name" value="TONB_DEPENDENT_REC_3"/>
    <property type="match status" value="1"/>
</dbReference>
<dbReference type="SUPFAM" id="SSF56935">
    <property type="entry name" value="Porins"/>
    <property type="match status" value="1"/>
</dbReference>
<keyword evidence="2" id="KW-0813">Transport</keyword>
<comment type="caution">
    <text evidence="8">The sequence shown here is derived from an EMBL/GenBank/DDBJ whole genome shotgun (WGS) entry which is preliminary data.</text>
</comment>
<gene>
    <name evidence="7" type="ORF">EZS27_004870</name>
    <name evidence="8" type="ORF">EZS27_004873</name>
</gene>
<dbReference type="NCBIfam" id="TIGR04056">
    <property type="entry name" value="OMP_RagA_SusC"/>
    <property type="match status" value="1"/>
</dbReference>
<reference evidence="8" key="1">
    <citation type="submission" date="2019-03" db="EMBL/GenBank/DDBJ databases">
        <title>Single cell metagenomics reveals metabolic interactions within the superorganism composed of flagellate Streblomastix strix and complex community of Bacteroidetes bacteria on its surface.</title>
        <authorList>
            <person name="Treitli S.C."/>
            <person name="Kolisko M."/>
            <person name="Husnik F."/>
            <person name="Keeling P."/>
            <person name="Hampl V."/>
        </authorList>
    </citation>
    <scope>NUCLEOTIDE SEQUENCE</scope>
    <source>
        <strain evidence="8">STM</strain>
    </source>
</reference>
<dbReference type="InterPro" id="IPR023996">
    <property type="entry name" value="TonB-dep_OMP_SusC/RagA"/>
</dbReference>
<proteinExistence type="predicted"/>
<evidence type="ECO:0000256" key="3">
    <source>
        <dbReference type="ARBA" id="ARBA00022692"/>
    </source>
</evidence>
<evidence type="ECO:0000256" key="2">
    <source>
        <dbReference type="ARBA" id="ARBA00022448"/>
    </source>
</evidence>
<evidence type="ECO:0000256" key="4">
    <source>
        <dbReference type="ARBA" id="ARBA00023136"/>
    </source>
</evidence>